<evidence type="ECO:0000256" key="1">
    <source>
        <dbReference type="SAM" id="MobiDB-lite"/>
    </source>
</evidence>
<keyword evidence="2" id="KW-0732">Signal</keyword>
<feature type="chain" id="PRO_5043144844" description="DUF5666 domain-containing protein" evidence="2">
    <location>
        <begin position="25"/>
        <end position="260"/>
    </location>
</feature>
<evidence type="ECO:0008006" key="5">
    <source>
        <dbReference type="Google" id="ProtNLM"/>
    </source>
</evidence>
<feature type="compositionally biased region" description="Pro residues" evidence="1">
    <location>
        <begin position="225"/>
        <end position="242"/>
    </location>
</feature>
<feature type="compositionally biased region" description="Basic and acidic residues" evidence="1">
    <location>
        <begin position="118"/>
        <end position="127"/>
    </location>
</feature>
<dbReference type="eggNOG" id="ENOG5032K1E">
    <property type="taxonomic scope" value="Bacteria"/>
</dbReference>
<evidence type="ECO:0000313" key="3">
    <source>
        <dbReference type="EMBL" id="SCZ32545.1"/>
    </source>
</evidence>
<name>A0A1G5N542_9PSED</name>
<organism evidence="3 4">
    <name type="scientific">Pseudomonas oryzihabitans</name>
    <dbReference type="NCBI Taxonomy" id="47885"/>
    <lineage>
        <taxon>Bacteria</taxon>
        <taxon>Pseudomonadati</taxon>
        <taxon>Pseudomonadota</taxon>
        <taxon>Gammaproteobacteria</taxon>
        <taxon>Pseudomonadales</taxon>
        <taxon>Pseudomonadaceae</taxon>
        <taxon>Pseudomonas</taxon>
    </lineage>
</organism>
<reference evidence="4" key="1">
    <citation type="submission" date="2016-10" db="EMBL/GenBank/DDBJ databases">
        <authorList>
            <person name="de Groot N.N."/>
        </authorList>
    </citation>
    <scope>NUCLEOTIDE SEQUENCE [LARGE SCALE GENOMIC DNA]</scope>
    <source>
        <strain evidence="4">DSM 15758</strain>
    </source>
</reference>
<dbReference type="Proteomes" id="UP000183046">
    <property type="component" value="Unassembled WGS sequence"/>
</dbReference>
<gene>
    <name evidence="3" type="ORF">SAMN05216279_104198</name>
</gene>
<feature type="compositionally biased region" description="Pro residues" evidence="1">
    <location>
        <begin position="249"/>
        <end position="260"/>
    </location>
</feature>
<dbReference type="OrthoDB" id="481082at2"/>
<protein>
    <recommendedName>
        <fullName evidence="5">DUF5666 domain-containing protein</fullName>
    </recommendedName>
</protein>
<proteinExistence type="predicted"/>
<feature type="region of interest" description="Disordered" evidence="1">
    <location>
        <begin position="115"/>
        <end position="145"/>
    </location>
</feature>
<evidence type="ECO:0000313" key="4">
    <source>
        <dbReference type="Proteomes" id="UP000183046"/>
    </source>
</evidence>
<dbReference type="RefSeq" id="WP_027602503.1">
    <property type="nucleotide sequence ID" value="NZ_FMWB01000004.1"/>
</dbReference>
<dbReference type="STRING" id="237610.BJP27_20205"/>
<comment type="caution">
    <text evidence="3">The sequence shown here is derived from an EMBL/GenBank/DDBJ whole genome shotgun (WGS) entry which is preliminary data.</text>
</comment>
<feature type="signal peptide" evidence="2">
    <location>
        <begin position="1"/>
        <end position="24"/>
    </location>
</feature>
<dbReference type="AlphaFoldDB" id="A0A1G5N542"/>
<sequence length="260" mass="26298">MPTKTQTLVIGTFALLSVSGLVLAQTAPAGSAASTTAASAQIPTQQGQLKQFLLNPRGDIDGLILADGTEVNTPPHLSEQLAATFKPGDSINVAGLRAASLPLVQAVSLTNVQTGKTVTDEGPDRVAGRRPPAPPAPGTERDGDSLQGQIVQLLHGPRGDVNGALLQDGTALRLPPHEALRLQALLKPGQTVAVRGELVANAQGRAFRVSALGADANSLQTLDTPPAPRGPGRLPPPPPPGVQPVAPGAQPPAPPAPPAG</sequence>
<evidence type="ECO:0000256" key="2">
    <source>
        <dbReference type="SAM" id="SignalP"/>
    </source>
</evidence>
<feature type="region of interest" description="Disordered" evidence="1">
    <location>
        <begin position="217"/>
        <end position="260"/>
    </location>
</feature>
<accession>A0A1G5N542</accession>
<dbReference type="EMBL" id="FMWB01000004">
    <property type="protein sequence ID" value="SCZ32545.1"/>
    <property type="molecule type" value="Genomic_DNA"/>
</dbReference>